<dbReference type="EMBL" id="AFZX01000106">
    <property type="protein sequence ID" value="EHL05234.1"/>
    <property type="molecule type" value="Genomic_DNA"/>
</dbReference>
<sequence length="119" mass="13415">MLAHDCGRIFLKLPFRYPAVRTHPKMQLVAKPACRPAMFGIIDNKASVAMGDNLRRISPSGHGFDPMQSAAAGWPKFDFFHQIKKINVFPVIPFLFLRSLGHSSHLLCLLSIKEALCRR</sequence>
<protein>
    <submittedName>
        <fullName evidence="1">Uncharacterized protein</fullName>
    </submittedName>
</protein>
<dbReference type="HOGENOM" id="CLU_2057582_0_0_9"/>
<organism evidence="1 2">
    <name type="scientific">Desulfitobacterium hafniense DP7</name>
    <dbReference type="NCBI Taxonomy" id="537010"/>
    <lineage>
        <taxon>Bacteria</taxon>
        <taxon>Bacillati</taxon>
        <taxon>Bacillota</taxon>
        <taxon>Clostridia</taxon>
        <taxon>Eubacteriales</taxon>
        <taxon>Desulfitobacteriaceae</taxon>
        <taxon>Desulfitobacterium</taxon>
    </lineage>
</organism>
<reference evidence="1 2" key="1">
    <citation type="submission" date="2011-08" db="EMBL/GenBank/DDBJ databases">
        <authorList>
            <person name="Weinstock G."/>
            <person name="Sodergren E."/>
            <person name="Clifton S."/>
            <person name="Fulton L."/>
            <person name="Fulton B."/>
            <person name="Courtney L."/>
            <person name="Fronick C."/>
            <person name="Harrison M."/>
            <person name="Strong C."/>
            <person name="Farmer C."/>
            <person name="Delahaunty K."/>
            <person name="Markovic C."/>
            <person name="Hall O."/>
            <person name="Minx P."/>
            <person name="Tomlinson C."/>
            <person name="Mitreva M."/>
            <person name="Hou S."/>
            <person name="Chen J."/>
            <person name="Wollam A."/>
            <person name="Pepin K.H."/>
            <person name="Johnson M."/>
            <person name="Bhonagiri V."/>
            <person name="Zhang X."/>
            <person name="Suruliraj S."/>
            <person name="Warren W."/>
            <person name="Chinwalla A."/>
            <person name="Mardis E.R."/>
            <person name="Wilson R.K."/>
        </authorList>
    </citation>
    <scope>NUCLEOTIDE SEQUENCE [LARGE SCALE GENOMIC DNA]</scope>
    <source>
        <strain evidence="1 2">DP7</strain>
    </source>
</reference>
<proteinExistence type="predicted"/>
<evidence type="ECO:0000313" key="2">
    <source>
        <dbReference type="Proteomes" id="UP000004416"/>
    </source>
</evidence>
<accession>G9XT57</accession>
<evidence type="ECO:0000313" key="1">
    <source>
        <dbReference type="EMBL" id="EHL05234.1"/>
    </source>
</evidence>
<dbReference type="AlphaFoldDB" id="G9XT57"/>
<gene>
    <name evidence="1" type="ORF">HMPREF0322_04163</name>
</gene>
<dbReference type="Proteomes" id="UP000004416">
    <property type="component" value="Unassembled WGS sequence"/>
</dbReference>
<name>G9XT57_DESHA</name>
<comment type="caution">
    <text evidence="1">The sequence shown here is derived from an EMBL/GenBank/DDBJ whole genome shotgun (WGS) entry which is preliminary data.</text>
</comment>